<evidence type="ECO:0000256" key="10">
    <source>
        <dbReference type="SAM" id="Phobius"/>
    </source>
</evidence>
<dbReference type="InterPro" id="IPR002172">
    <property type="entry name" value="LDrepeatLR_classA_rpt"/>
</dbReference>
<keyword evidence="3" id="KW-0735">Signal-anchor</keyword>
<feature type="domain" description="SEA" evidence="11">
    <location>
        <begin position="263"/>
        <end position="384"/>
    </location>
</feature>
<dbReference type="Gene3D" id="3.30.70.960">
    <property type="entry name" value="SEA domain"/>
    <property type="match status" value="1"/>
</dbReference>
<feature type="domain" description="FZ" evidence="12">
    <location>
        <begin position="419"/>
        <end position="520"/>
    </location>
</feature>
<dbReference type="PANTHER" id="PTHR24252:SF10">
    <property type="entry name" value="SERINE PROTEASE 56"/>
    <property type="match status" value="1"/>
</dbReference>
<dbReference type="InterPro" id="IPR036790">
    <property type="entry name" value="Frizzled_dom_sf"/>
</dbReference>
<dbReference type="InterPro" id="IPR009003">
    <property type="entry name" value="Peptidase_S1_PA"/>
</dbReference>
<keyword evidence="2 10" id="KW-0812">Transmembrane</keyword>
<keyword evidence="16" id="KW-1185">Reference proteome</keyword>
<dbReference type="Pfam" id="PF01390">
    <property type="entry name" value="SEA"/>
    <property type="match status" value="1"/>
</dbReference>
<feature type="domain" description="Peptidase S1" evidence="13">
    <location>
        <begin position="840"/>
        <end position="1124"/>
    </location>
</feature>
<evidence type="ECO:0000256" key="6">
    <source>
        <dbReference type="ARBA" id="ARBA00023157"/>
    </source>
</evidence>
<dbReference type="GO" id="GO:0006508">
    <property type="term" value="P:proteolysis"/>
    <property type="evidence" value="ECO:0007669"/>
    <property type="project" value="InterPro"/>
</dbReference>
<dbReference type="PROSITE" id="PS50068">
    <property type="entry name" value="LDLRA_2"/>
    <property type="match status" value="1"/>
</dbReference>
<reference evidence="16" key="1">
    <citation type="journal article" date="2020" name="PLoS Negl. Trop. Dis.">
        <title>High-quality nuclear genome for Sarcoptes scabiei-A critical resource for a neglected parasite.</title>
        <authorList>
            <person name="Korhonen P.K."/>
            <person name="Gasser R.B."/>
            <person name="Ma G."/>
            <person name="Wang T."/>
            <person name="Stroehlein A.J."/>
            <person name="Young N.D."/>
            <person name="Ang C.S."/>
            <person name="Fernando D.D."/>
            <person name="Lu H.C."/>
            <person name="Taylor S."/>
            <person name="Reynolds S.L."/>
            <person name="Mofiz E."/>
            <person name="Najaraj S.H."/>
            <person name="Gowda H."/>
            <person name="Madugundu A."/>
            <person name="Renuse S."/>
            <person name="Holt D."/>
            <person name="Pandey A."/>
            <person name="Papenfuss A.T."/>
            <person name="Fischer K."/>
        </authorList>
    </citation>
    <scope>NUCLEOTIDE SEQUENCE [LARGE SCALE GENOMIC DNA]</scope>
</reference>
<feature type="disulfide bond" evidence="7">
    <location>
        <begin position="432"/>
        <end position="478"/>
    </location>
</feature>
<evidence type="ECO:0000256" key="5">
    <source>
        <dbReference type="ARBA" id="ARBA00023136"/>
    </source>
</evidence>
<evidence type="ECO:0000256" key="7">
    <source>
        <dbReference type="PROSITE-ProRule" id="PRU00090"/>
    </source>
</evidence>
<evidence type="ECO:0000256" key="2">
    <source>
        <dbReference type="ARBA" id="ARBA00022692"/>
    </source>
</evidence>
<dbReference type="PROSITE" id="PS50240">
    <property type="entry name" value="TRYPSIN_DOM"/>
    <property type="match status" value="1"/>
</dbReference>
<dbReference type="OrthoDB" id="5985572at2759"/>
<dbReference type="InterPro" id="IPR020067">
    <property type="entry name" value="Frizzled_dom"/>
</dbReference>
<feature type="disulfide bond" evidence="7">
    <location>
        <begin position="424"/>
        <end position="485"/>
    </location>
</feature>
<dbReference type="Proteomes" id="UP000070412">
    <property type="component" value="Unassembled WGS sequence"/>
</dbReference>
<evidence type="ECO:0000259" key="12">
    <source>
        <dbReference type="PROSITE" id="PS50038"/>
    </source>
</evidence>
<evidence type="ECO:0000313" key="14">
    <source>
        <dbReference type="EMBL" id="KAF7488854.1"/>
    </source>
</evidence>
<dbReference type="SUPFAM" id="SSF50494">
    <property type="entry name" value="Trypsin-like serine proteases"/>
    <property type="match status" value="1"/>
</dbReference>
<dbReference type="EMBL" id="WVUK01000065">
    <property type="protein sequence ID" value="KAF7488854.1"/>
    <property type="molecule type" value="Genomic_DNA"/>
</dbReference>
<dbReference type="CDD" id="cd00112">
    <property type="entry name" value="LDLa"/>
    <property type="match status" value="2"/>
</dbReference>
<feature type="region of interest" description="Disordered" evidence="9">
    <location>
        <begin position="13"/>
        <end position="52"/>
    </location>
</feature>
<feature type="compositionally biased region" description="Low complexity" evidence="9">
    <location>
        <begin position="1050"/>
        <end position="1060"/>
    </location>
</feature>
<dbReference type="PROSITE" id="PS50024">
    <property type="entry name" value="SEA"/>
    <property type="match status" value="1"/>
</dbReference>
<dbReference type="InterPro" id="IPR023415">
    <property type="entry name" value="LDLR_class-A_CS"/>
</dbReference>
<dbReference type="SMART" id="SM00063">
    <property type="entry name" value="FRI"/>
    <property type="match status" value="1"/>
</dbReference>
<dbReference type="SMART" id="SM00192">
    <property type="entry name" value="LDLa"/>
    <property type="match status" value="2"/>
</dbReference>
<feature type="compositionally biased region" description="Polar residues" evidence="9">
    <location>
        <begin position="26"/>
        <end position="35"/>
    </location>
</feature>
<proteinExistence type="predicted"/>
<dbReference type="Pfam" id="PF01392">
    <property type="entry name" value="Fz"/>
    <property type="match status" value="1"/>
</dbReference>
<dbReference type="Gene3D" id="2.40.10.10">
    <property type="entry name" value="Trypsin-like serine proteases"/>
    <property type="match status" value="2"/>
</dbReference>
<dbReference type="EnsemblMetazoa" id="SSS_1306s_mrna">
    <property type="protein sequence ID" value="KAF7488854.1"/>
    <property type="gene ID" value="SSS_1306"/>
</dbReference>
<dbReference type="SUPFAM" id="SSF57424">
    <property type="entry name" value="LDL receptor-like module"/>
    <property type="match status" value="1"/>
</dbReference>
<evidence type="ECO:0000256" key="1">
    <source>
        <dbReference type="ARBA" id="ARBA00004401"/>
    </source>
</evidence>
<reference evidence="14" key="2">
    <citation type="submission" date="2020-01" db="EMBL/GenBank/DDBJ databases">
        <authorList>
            <person name="Korhonen P.K.K."/>
            <person name="Guangxu M.G."/>
            <person name="Wang T.W."/>
            <person name="Stroehlein A.J.S."/>
            <person name="Young N.D."/>
            <person name="Ang C.-S.A."/>
            <person name="Fernando D.W.F."/>
            <person name="Lu H.L."/>
            <person name="Taylor S.T."/>
            <person name="Ehtesham M.E.M."/>
            <person name="Najaraj S.H.N."/>
            <person name="Harsha G.H.G."/>
            <person name="Madugundu A.M."/>
            <person name="Renuse S.R."/>
            <person name="Holt D.H."/>
            <person name="Pandey A.P."/>
            <person name="Papenfuss A.P."/>
            <person name="Gasser R.B.G."/>
            <person name="Fischer K.F."/>
        </authorList>
    </citation>
    <scope>NUCLEOTIDE SEQUENCE</scope>
    <source>
        <strain evidence="14">SSS_KF_BRIS2020</strain>
    </source>
</reference>
<dbReference type="InterPro" id="IPR036055">
    <property type="entry name" value="LDL_receptor-like_sf"/>
</dbReference>
<accession>A0A834R3C5</accession>
<dbReference type="SUPFAM" id="SSF63501">
    <property type="entry name" value="Frizzled cysteine-rich domain"/>
    <property type="match status" value="1"/>
</dbReference>
<dbReference type="InterPro" id="IPR001254">
    <property type="entry name" value="Trypsin_dom"/>
</dbReference>
<evidence type="ECO:0000259" key="11">
    <source>
        <dbReference type="PROSITE" id="PS50024"/>
    </source>
</evidence>
<dbReference type="Pfam" id="PF00057">
    <property type="entry name" value="Ldl_recept_a"/>
    <property type="match status" value="1"/>
</dbReference>
<keyword evidence="4 10" id="KW-1133">Transmembrane helix</keyword>
<name>A0A834R3C5_SARSC</name>
<gene>
    <name evidence="14" type="ORF">SSS_1306</name>
</gene>
<dbReference type="PROSITE" id="PS50038">
    <property type="entry name" value="FZ"/>
    <property type="match status" value="1"/>
</dbReference>
<dbReference type="PANTHER" id="PTHR24252">
    <property type="entry name" value="ACROSIN-RELATED"/>
    <property type="match status" value="1"/>
</dbReference>
<feature type="transmembrane region" description="Helical" evidence="10">
    <location>
        <begin position="234"/>
        <end position="255"/>
    </location>
</feature>
<dbReference type="InterPro" id="IPR036364">
    <property type="entry name" value="SEA_dom_sf"/>
</dbReference>
<dbReference type="Gene3D" id="1.10.2000.10">
    <property type="entry name" value="Frizzled cysteine-rich domain"/>
    <property type="match status" value="1"/>
</dbReference>
<feature type="region of interest" description="Disordered" evidence="9">
    <location>
        <begin position="1038"/>
        <end position="1060"/>
    </location>
</feature>
<feature type="disulfide bond" evidence="8">
    <location>
        <begin position="635"/>
        <end position="650"/>
    </location>
</feature>
<dbReference type="GO" id="GO:0005886">
    <property type="term" value="C:plasma membrane"/>
    <property type="evidence" value="ECO:0007669"/>
    <property type="project" value="UniProtKB-SubCell"/>
</dbReference>
<dbReference type="SUPFAM" id="SSF82671">
    <property type="entry name" value="SEA domain"/>
    <property type="match status" value="1"/>
</dbReference>
<dbReference type="Gene3D" id="2.40.128.620">
    <property type="match status" value="1"/>
</dbReference>
<dbReference type="InterPro" id="IPR000082">
    <property type="entry name" value="SEA_dom"/>
</dbReference>
<evidence type="ECO:0000256" key="3">
    <source>
        <dbReference type="ARBA" id="ARBA00022968"/>
    </source>
</evidence>
<comment type="subcellular location">
    <subcellularLocation>
        <location evidence="1">Cell membrane</location>
        <topology evidence="1">Single-pass type II membrane protein</topology>
    </subcellularLocation>
</comment>
<sequence>MSAINGNIERPFVSGSIADRNKPRTRSSSASISMNKTRHHHQHQLLTASTSSKFKGQRKAIYSSSTFQPITSNPSGSIYNLNHQHQLLKYSDQFHHRPNNFMMSLMMIDQNDSNNAAINDGVSSLNHQKSDISTMRRMTELNSPTLLSSSLNQPNTLATINTDGPDHNGFNESNLIQFFDDPTVHNVEQTNEWPSLINSMTTAATTTSTTATMARKQRKNVNNYCSPCNCICSFMAMIFLMIALMSGIYYGLNLFDGHQLKERIFKTQFVLRDPEFLNANNLENSESIEFRTLADLLTNKIHQLFQHSNIRDSFVKAEIIAFERKRNSSDIVVHLNLNLLSNRSNFDAADIYLILAEEIINNRYKIFNSLSIDHNSIDVQERRRSMKDFGMGGGSAPNPWTYKAMYPGLLEGLRSDPVPAPRRCGPINLNYCHFLSYNHTSYPNYFRHQNSSVIEDEFIIYKELIDSECYSLSKEFLCNLLQPECQNDRMILPCKDFCLDFVKNCQKWIPEKLQKELASCYMFTEDDDAFEEDLWATNAVNKHNRNHWSSTSSDRSLPSCRRKPNCATVLRLKSQHHKICDGIFDCEDQSDEIGCSYCNPLQSNPPLAIGSSPSSNRIEQYHCGDRQCISYNLTCDSIKDCQNGADEINCLRLNPSSSSSSSLMMFDSELNQLKNRRRNSNALTIRMTAQTLHDEGFLQVISKGKHSIVCNDNDRSATSIESSSPSWNSINDKNSNIIAVNSVRNDSSQSRSFGEDFASNGRYFDGGHIQMLGLNICHSNQFERLIEISSKLWRSDGRFTRFVPGTTLTSPYSIQCKSKQVYYIKCSSIKCGFNLIPMEQLDGFQTRNSWPGYWPWFVKININNHYYCDGTLITMDMVLAQTTCFINQRASLIDHRNVTITIGSVRLSEDNIEANKYSIQLIQNKAMNDFDQKLTYLKLTKPIKLSNLERPVCQYHGDLIHWASSHKCVVLSLSYEQDQLKHHPVQIVNIEHCRKRFSMTSSSSSLSSFDNEYRNKLCVEMFDDKIYHGEDFSISSSQFDHHSNRRENDNSNTDSNNNNNITKQNKFTCTDCSLSNLGRHLFCSIKNQWNLLAIEYRTLSTREPLVAIKNGNNLFSTTISTAVSDRDPNNAEMSSRKSLILFQMIPR</sequence>
<evidence type="ECO:0000259" key="13">
    <source>
        <dbReference type="PROSITE" id="PS50240"/>
    </source>
</evidence>
<evidence type="ECO:0000256" key="8">
    <source>
        <dbReference type="PROSITE-ProRule" id="PRU00124"/>
    </source>
</evidence>
<evidence type="ECO:0000313" key="16">
    <source>
        <dbReference type="Proteomes" id="UP000070412"/>
    </source>
</evidence>
<keyword evidence="5 10" id="KW-0472">Membrane</keyword>
<feature type="compositionally biased region" description="Basic and acidic residues" evidence="9">
    <location>
        <begin position="1039"/>
        <end position="1049"/>
    </location>
</feature>
<keyword evidence="6 8" id="KW-1015">Disulfide bond</keyword>
<evidence type="ECO:0000313" key="15">
    <source>
        <dbReference type="EnsemblMetazoa" id="KAF7488854.1"/>
    </source>
</evidence>
<organism evidence="14">
    <name type="scientific">Sarcoptes scabiei</name>
    <name type="common">Itch mite</name>
    <name type="synonym">Acarus scabiei</name>
    <dbReference type="NCBI Taxonomy" id="52283"/>
    <lineage>
        <taxon>Eukaryota</taxon>
        <taxon>Metazoa</taxon>
        <taxon>Ecdysozoa</taxon>
        <taxon>Arthropoda</taxon>
        <taxon>Chelicerata</taxon>
        <taxon>Arachnida</taxon>
        <taxon>Acari</taxon>
        <taxon>Acariformes</taxon>
        <taxon>Sarcoptiformes</taxon>
        <taxon>Astigmata</taxon>
        <taxon>Psoroptidia</taxon>
        <taxon>Sarcoptoidea</taxon>
        <taxon>Sarcoptidae</taxon>
        <taxon>Sarcoptinae</taxon>
        <taxon>Sarcoptes</taxon>
    </lineage>
</organism>
<feature type="disulfide bond" evidence="8">
    <location>
        <begin position="623"/>
        <end position="641"/>
    </location>
</feature>
<comment type="caution">
    <text evidence="8">Lacks conserved residue(s) required for the propagation of feature annotation.</text>
</comment>
<protein>
    <submittedName>
        <fullName evidence="14">Atrial natriuretic peptide-converting enzyme</fullName>
    </submittedName>
</protein>
<dbReference type="InterPro" id="IPR043504">
    <property type="entry name" value="Peptidase_S1_PA_chymotrypsin"/>
</dbReference>
<reference evidence="15" key="3">
    <citation type="submission" date="2022-06" db="UniProtKB">
        <authorList>
            <consortium name="EnsemblMetazoa"/>
        </authorList>
    </citation>
    <scope>IDENTIFICATION</scope>
</reference>
<evidence type="ECO:0000256" key="4">
    <source>
        <dbReference type="ARBA" id="ARBA00022989"/>
    </source>
</evidence>
<dbReference type="GO" id="GO:0004252">
    <property type="term" value="F:serine-type endopeptidase activity"/>
    <property type="evidence" value="ECO:0007669"/>
    <property type="project" value="InterPro"/>
</dbReference>
<evidence type="ECO:0000256" key="9">
    <source>
        <dbReference type="SAM" id="MobiDB-lite"/>
    </source>
</evidence>
<dbReference type="AlphaFoldDB" id="A0A834R3C5"/>
<dbReference type="CDD" id="cd07066">
    <property type="entry name" value="CRD_FZ"/>
    <property type="match status" value="1"/>
</dbReference>
<dbReference type="PROSITE" id="PS01209">
    <property type="entry name" value="LDLRA_1"/>
    <property type="match status" value="1"/>
</dbReference>